<feature type="region of interest" description="Disordered" evidence="7">
    <location>
        <begin position="1"/>
        <end position="32"/>
    </location>
</feature>
<dbReference type="Pfam" id="PF05920">
    <property type="entry name" value="Homeobox_KN"/>
    <property type="match status" value="1"/>
</dbReference>
<dbReference type="EMBL" id="CAVLEF010000040">
    <property type="protein sequence ID" value="CAK1550036.1"/>
    <property type="molecule type" value="Genomic_DNA"/>
</dbReference>
<feature type="DNA-binding region" description="Homeobox" evidence="6">
    <location>
        <begin position="83"/>
        <end position="145"/>
    </location>
</feature>
<dbReference type="CDD" id="cd00086">
    <property type="entry name" value="homeodomain"/>
    <property type="match status" value="1"/>
</dbReference>
<organism evidence="9 10">
    <name type="scientific">Leptosia nina</name>
    <dbReference type="NCBI Taxonomy" id="320188"/>
    <lineage>
        <taxon>Eukaryota</taxon>
        <taxon>Metazoa</taxon>
        <taxon>Ecdysozoa</taxon>
        <taxon>Arthropoda</taxon>
        <taxon>Hexapoda</taxon>
        <taxon>Insecta</taxon>
        <taxon>Pterygota</taxon>
        <taxon>Neoptera</taxon>
        <taxon>Endopterygota</taxon>
        <taxon>Lepidoptera</taxon>
        <taxon>Glossata</taxon>
        <taxon>Ditrysia</taxon>
        <taxon>Papilionoidea</taxon>
        <taxon>Pieridae</taxon>
        <taxon>Pierinae</taxon>
        <taxon>Leptosia</taxon>
    </lineage>
</organism>
<dbReference type="GO" id="GO:0005634">
    <property type="term" value="C:nucleus"/>
    <property type="evidence" value="ECO:0007669"/>
    <property type="project" value="UniProtKB-SubCell"/>
</dbReference>
<evidence type="ECO:0000256" key="3">
    <source>
        <dbReference type="ARBA" id="ARBA00023125"/>
    </source>
</evidence>
<evidence type="ECO:0000256" key="7">
    <source>
        <dbReference type="SAM" id="MobiDB-lite"/>
    </source>
</evidence>
<dbReference type="PANTHER" id="PTHR11211">
    <property type="entry name" value="IROQUOIS-CLASS HOMEODOMAIN PROTEIN IRX"/>
    <property type="match status" value="1"/>
</dbReference>
<reference evidence="9 10" key="1">
    <citation type="submission" date="2023-11" db="EMBL/GenBank/DDBJ databases">
        <authorList>
            <person name="Okamura Y."/>
        </authorList>
    </citation>
    <scope>NUCLEOTIDE SEQUENCE [LARGE SCALE GENOMIC DNA]</scope>
</reference>
<comment type="subcellular location">
    <subcellularLocation>
        <location evidence="1 6">Nucleus</location>
    </subcellularLocation>
</comment>
<evidence type="ECO:0000256" key="6">
    <source>
        <dbReference type="PROSITE-ProRule" id="PRU00108"/>
    </source>
</evidence>
<sequence>MNLQQGCAPAPHSRRFSRIHHSTPFSRRPRDFPEQLPLTLMTLVERQEDDPPMIMDAAREDRGKTSRPVRNRRHTRRCLVSGQRPQKRLFTPEIKRYLKDWLVRRRDNPYPNREEKKILSRETGLTYIQICNWFANWRRKLKNVNAERNEITWGHLIRTYNDRAQGNVEQFSICSDDSIWSEPEGMSPQHQTSESDGFEVNSDFRSDFKNTSIEHKSFNNNCNEIDHKSDEINCSNNANTQNSPVLLSKWLESAAKFKPSETNYSWWPEGRRKKQHPKPQRVTINNLEHDRDEVEAAVALTTLAASRISAV</sequence>
<gene>
    <name evidence="9" type="ORF">LNINA_LOCUS9285</name>
</gene>
<dbReference type="GO" id="GO:0001654">
    <property type="term" value="P:eye development"/>
    <property type="evidence" value="ECO:0007669"/>
    <property type="project" value="UniProtKB-ARBA"/>
</dbReference>
<keyword evidence="3 6" id="KW-0238">DNA-binding</keyword>
<keyword evidence="4 6" id="KW-0371">Homeobox</keyword>
<evidence type="ECO:0000313" key="10">
    <source>
        <dbReference type="Proteomes" id="UP001497472"/>
    </source>
</evidence>
<dbReference type="InterPro" id="IPR009057">
    <property type="entry name" value="Homeodomain-like_sf"/>
</dbReference>
<dbReference type="Gene3D" id="1.10.10.60">
    <property type="entry name" value="Homeodomain-like"/>
    <property type="match status" value="1"/>
</dbReference>
<evidence type="ECO:0000256" key="1">
    <source>
        <dbReference type="ARBA" id="ARBA00004123"/>
    </source>
</evidence>
<accession>A0AAV1JMB5</accession>
<dbReference type="Proteomes" id="UP001497472">
    <property type="component" value="Unassembled WGS sequence"/>
</dbReference>
<feature type="compositionally biased region" description="Basic residues" evidence="7">
    <location>
        <begin position="12"/>
        <end position="21"/>
    </location>
</feature>
<dbReference type="GO" id="GO:0007517">
    <property type="term" value="P:muscle organ development"/>
    <property type="evidence" value="ECO:0007669"/>
    <property type="project" value="TreeGrafter"/>
</dbReference>
<dbReference type="GO" id="GO:0048468">
    <property type="term" value="P:cell development"/>
    <property type="evidence" value="ECO:0007669"/>
    <property type="project" value="TreeGrafter"/>
</dbReference>
<dbReference type="SUPFAM" id="SSF46689">
    <property type="entry name" value="Homeodomain-like"/>
    <property type="match status" value="1"/>
</dbReference>
<proteinExistence type="inferred from homology"/>
<evidence type="ECO:0000313" key="9">
    <source>
        <dbReference type="EMBL" id="CAK1550036.1"/>
    </source>
</evidence>
<comment type="similarity">
    <text evidence="2">Belongs to the TALE/IRO homeobox family.</text>
</comment>
<dbReference type="GO" id="GO:0009887">
    <property type="term" value="P:animal organ morphogenesis"/>
    <property type="evidence" value="ECO:0007669"/>
    <property type="project" value="UniProtKB-ARBA"/>
</dbReference>
<dbReference type="GO" id="GO:0048646">
    <property type="term" value="P:anatomical structure formation involved in morphogenesis"/>
    <property type="evidence" value="ECO:0007669"/>
    <property type="project" value="UniProtKB-ARBA"/>
</dbReference>
<protein>
    <recommendedName>
        <fullName evidence="8">Homeobox domain-containing protein</fullName>
    </recommendedName>
</protein>
<feature type="domain" description="Homeobox" evidence="8">
    <location>
        <begin position="81"/>
        <end position="144"/>
    </location>
</feature>
<dbReference type="GO" id="GO:0000978">
    <property type="term" value="F:RNA polymerase II cis-regulatory region sequence-specific DNA binding"/>
    <property type="evidence" value="ECO:0007669"/>
    <property type="project" value="TreeGrafter"/>
</dbReference>
<name>A0AAV1JMB5_9NEOP</name>
<keyword evidence="5 6" id="KW-0539">Nucleus</keyword>
<dbReference type="AlphaFoldDB" id="A0AAV1JMB5"/>
<evidence type="ECO:0000256" key="4">
    <source>
        <dbReference type="ARBA" id="ARBA00023155"/>
    </source>
</evidence>
<comment type="caution">
    <text evidence="9">The sequence shown here is derived from an EMBL/GenBank/DDBJ whole genome shotgun (WGS) entry which is preliminary data.</text>
</comment>
<evidence type="ECO:0000256" key="5">
    <source>
        <dbReference type="ARBA" id="ARBA00023242"/>
    </source>
</evidence>
<dbReference type="GO" id="GO:0000981">
    <property type="term" value="F:DNA-binding transcription factor activity, RNA polymerase II-specific"/>
    <property type="evidence" value="ECO:0007669"/>
    <property type="project" value="TreeGrafter"/>
</dbReference>
<dbReference type="PROSITE" id="PS50071">
    <property type="entry name" value="HOMEOBOX_2"/>
    <property type="match status" value="1"/>
</dbReference>
<dbReference type="PANTHER" id="PTHR11211:SF3">
    <property type="entry name" value="HOMEOBOX PROTEIN MOHAWK"/>
    <property type="match status" value="1"/>
</dbReference>
<dbReference type="SMART" id="SM00389">
    <property type="entry name" value="HOX"/>
    <property type="match status" value="1"/>
</dbReference>
<keyword evidence="10" id="KW-1185">Reference proteome</keyword>
<dbReference type="InterPro" id="IPR008422">
    <property type="entry name" value="KN_HD"/>
</dbReference>
<evidence type="ECO:0000259" key="8">
    <source>
        <dbReference type="PROSITE" id="PS50071"/>
    </source>
</evidence>
<evidence type="ECO:0000256" key="2">
    <source>
        <dbReference type="ARBA" id="ARBA00008446"/>
    </source>
</evidence>
<dbReference type="InterPro" id="IPR001356">
    <property type="entry name" value="HD"/>
</dbReference>